<dbReference type="NCBIfam" id="NF040941">
    <property type="entry name" value="GGGWT_bact"/>
    <property type="match status" value="1"/>
</dbReference>
<dbReference type="CDD" id="cd00087">
    <property type="entry name" value="FReD"/>
    <property type="match status" value="1"/>
</dbReference>
<comment type="caution">
    <text evidence="3">The sequence shown here is derived from an EMBL/GenBank/DDBJ whole genome shotgun (WGS) entry which is preliminary data.</text>
</comment>
<dbReference type="EMBL" id="JALNTZ010000002">
    <property type="protein sequence ID" value="KAJ3664113.1"/>
    <property type="molecule type" value="Genomic_DNA"/>
</dbReference>
<dbReference type="InterPro" id="IPR036056">
    <property type="entry name" value="Fibrinogen-like_C"/>
</dbReference>
<organism evidence="3 4">
    <name type="scientific">Zophobas morio</name>
    <dbReference type="NCBI Taxonomy" id="2755281"/>
    <lineage>
        <taxon>Eukaryota</taxon>
        <taxon>Metazoa</taxon>
        <taxon>Ecdysozoa</taxon>
        <taxon>Arthropoda</taxon>
        <taxon>Hexapoda</taxon>
        <taxon>Insecta</taxon>
        <taxon>Pterygota</taxon>
        <taxon>Neoptera</taxon>
        <taxon>Endopterygota</taxon>
        <taxon>Coleoptera</taxon>
        <taxon>Polyphaga</taxon>
        <taxon>Cucujiformia</taxon>
        <taxon>Tenebrionidae</taxon>
        <taxon>Zophobas</taxon>
    </lineage>
</organism>
<sequence length="266" mass="30820">MSTNFCALILLTLATFSLQSNNDNFFVVSTTESTNNLDTNTNTQQAPTNCKEIQKQGHRISGIYTIMPRYALVPFKVYCNMRTQGGGWTVIMNRYDGSQDFYLDWNSYKNGFGKLEGEFWLGLEKMHLLTGYEYNELLIELVDWDDKEVYARYKTFKVGTAEDQYTMEILRGYSGTAGDYFSQEAGMKFTTKDRDNDLWAEGNCADWSNAGWWYRSCKRTHLSGKLLGKTFPPSDIWKRTYWIGSNGKDYSLKEVRMMVRPLRPDL</sequence>
<evidence type="ECO:0000313" key="4">
    <source>
        <dbReference type="Proteomes" id="UP001168821"/>
    </source>
</evidence>
<dbReference type="PANTHER" id="PTHR19143">
    <property type="entry name" value="FIBRINOGEN/TENASCIN/ANGIOPOEITIN"/>
    <property type="match status" value="1"/>
</dbReference>
<dbReference type="GO" id="GO:0005615">
    <property type="term" value="C:extracellular space"/>
    <property type="evidence" value="ECO:0007669"/>
    <property type="project" value="TreeGrafter"/>
</dbReference>
<evidence type="ECO:0000256" key="1">
    <source>
        <dbReference type="SAM" id="SignalP"/>
    </source>
</evidence>
<dbReference type="AlphaFoldDB" id="A0AA38IYK8"/>
<evidence type="ECO:0000313" key="3">
    <source>
        <dbReference type="EMBL" id="KAJ3664113.1"/>
    </source>
</evidence>
<dbReference type="SUPFAM" id="SSF56496">
    <property type="entry name" value="Fibrinogen C-terminal domain-like"/>
    <property type="match status" value="1"/>
</dbReference>
<name>A0AA38IYK8_9CUCU</name>
<accession>A0AA38IYK8</accession>
<dbReference type="InterPro" id="IPR050373">
    <property type="entry name" value="Fibrinogen_C-term_domain"/>
</dbReference>
<dbReference type="InterPro" id="IPR014716">
    <property type="entry name" value="Fibrinogen_a/b/g_C_1"/>
</dbReference>
<dbReference type="Gene3D" id="3.90.215.10">
    <property type="entry name" value="Gamma Fibrinogen, chain A, domain 1"/>
    <property type="match status" value="1"/>
</dbReference>
<evidence type="ECO:0000259" key="2">
    <source>
        <dbReference type="PROSITE" id="PS51406"/>
    </source>
</evidence>
<dbReference type="InterPro" id="IPR002181">
    <property type="entry name" value="Fibrinogen_a/b/g_C_dom"/>
</dbReference>
<proteinExistence type="predicted"/>
<dbReference type="PROSITE" id="PS51406">
    <property type="entry name" value="FIBRINOGEN_C_2"/>
    <property type="match status" value="1"/>
</dbReference>
<protein>
    <recommendedName>
        <fullName evidence="2">Fibrinogen C-terminal domain-containing protein</fullName>
    </recommendedName>
</protein>
<feature type="domain" description="Fibrinogen C-terminal" evidence="2">
    <location>
        <begin position="41"/>
        <end position="263"/>
    </location>
</feature>
<dbReference type="Proteomes" id="UP001168821">
    <property type="component" value="Unassembled WGS sequence"/>
</dbReference>
<feature type="chain" id="PRO_5041464882" description="Fibrinogen C-terminal domain-containing protein" evidence="1">
    <location>
        <begin position="20"/>
        <end position="266"/>
    </location>
</feature>
<reference evidence="3" key="1">
    <citation type="journal article" date="2023" name="G3 (Bethesda)">
        <title>Whole genome assemblies of Zophobas morio and Tenebrio molitor.</title>
        <authorList>
            <person name="Kaur S."/>
            <person name="Stinson S.A."/>
            <person name="diCenzo G.C."/>
        </authorList>
    </citation>
    <scope>NUCLEOTIDE SEQUENCE</scope>
    <source>
        <strain evidence="3">QUZm001</strain>
    </source>
</reference>
<dbReference type="PANTHER" id="PTHR19143:SF458">
    <property type="entry name" value="FIBRINOGEN C-TERMINAL DOMAIN-CONTAINING PROTEIN-RELATED"/>
    <property type="match status" value="1"/>
</dbReference>
<keyword evidence="1" id="KW-0732">Signal</keyword>
<dbReference type="SMART" id="SM00186">
    <property type="entry name" value="FBG"/>
    <property type="match status" value="1"/>
</dbReference>
<gene>
    <name evidence="3" type="ORF">Zmor_008306</name>
</gene>
<keyword evidence="4" id="KW-1185">Reference proteome</keyword>
<feature type="signal peptide" evidence="1">
    <location>
        <begin position="1"/>
        <end position="19"/>
    </location>
</feature>
<dbReference type="Pfam" id="PF00147">
    <property type="entry name" value="Fibrinogen_C"/>
    <property type="match status" value="1"/>
</dbReference>